<dbReference type="InterPro" id="IPR016181">
    <property type="entry name" value="Acyl_CoA_acyltransferase"/>
</dbReference>
<dbReference type="Gene3D" id="3.40.630.30">
    <property type="match status" value="1"/>
</dbReference>
<dbReference type="Proteomes" id="UP000732377">
    <property type="component" value="Unassembled WGS sequence"/>
</dbReference>
<dbReference type="AlphaFoldDB" id="A0A953I0L8"/>
<reference evidence="4" key="1">
    <citation type="submission" date="2017-11" db="EMBL/GenBank/DDBJ databases">
        <title>Three new genomes from thermophilic consortium.</title>
        <authorList>
            <person name="Quaggio R."/>
            <person name="Amgarten D."/>
            <person name="Setubal J.C."/>
        </authorList>
    </citation>
    <scope>NUCLEOTIDE SEQUENCE</scope>
    <source>
        <strain evidence="4">ZCTH01-B2</strain>
    </source>
</reference>
<dbReference type="InterPro" id="IPR000182">
    <property type="entry name" value="GNAT_dom"/>
</dbReference>
<dbReference type="CDD" id="cd04301">
    <property type="entry name" value="NAT_SF"/>
    <property type="match status" value="1"/>
</dbReference>
<sequence>MRTSPGGPAGTPPAHRALRLCLRHGAQGQPAVKEALAVAQIRDYRPEDAPTLQDLLRQIWGQDTWTVQYYRFGASAPTAQGGFLRTLVADEGGTLVGFGSAWTNPFHPHALYVGINVHPRFGRRGLGTRLLMALAQRSPGRLPLQGSTWEHSESGMRFARRHGFTEVRRTWEPELPLGDPQEDLHADCESRCAALGYAIVPLADLQAASDGLRQLAPLLAEVYTATHGPNPPRTMDADGWTDLLRRDPPDPETSFIALRHGRPVAMSAAHPDPDAGLILSWRGVAAGHRAHERDLILALTRRQVLAAHRRGLPALKGEFDSTDPWAMIQMEAFPFRPAPCWVTFRRAP</sequence>
<dbReference type="PROSITE" id="PS51186">
    <property type="entry name" value="GNAT"/>
    <property type="match status" value="1"/>
</dbReference>
<evidence type="ECO:0000256" key="1">
    <source>
        <dbReference type="ARBA" id="ARBA00022679"/>
    </source>
</evidence>
<dbReference type="SUPFAM" id="SSF55729">
    <property type="entry name" value="Acyl-CoA N-acyltransferases (Nat)"/>
    <property type="match status" value="2"/>
</dbReference>
<evidence type="ECO:0000313" key="4">
    <source>
        <dbReference type="EMBL" id="MBY6276182.1"/>
    </source>
</evidence>
<keyword evidence="2" id="KW-0012">Acyltransferase</keyword>
<organism evidence="4 5">
    <name type="scientific">Symbiobacterium thermophilum</name>
    <dbReference type="NCBI Taxonomy" id="2734"/>
    <lineage>
        <taxon>Bacteria</taxon>
        <taxon>Bacillati</taxon>
        <taxon>Bacillota</taxon>
        <taxon>Clostridia</taxon>
        <taxon>Eubacteriales</taxon>
        <taxon>Symbiobacteriaceae</taxon>
        <taxon>Symbiobacterium</taxon>
    </lineage>
</organism>
<keyword evidence="1" id="KW-0808">Transferase</keyword>
<dbReference type="Pfam" id="PF00583">
    <property type="entry name" value="Acetyltransf_1"/>
    <property type="match status" value="1"/>
</dbReference>
<evidence type="ECO:0000259" key="3">
    <source>
        <dbReference type="PROSITE" id="PS51186"/>
    </source>
</evidence>
<evidence type="ECO:0000256" key="2">
    <source>
        <dbReference type="ARBA" id="ARBA00023315"/>
    </source>
</evidence>
<dbReference type="PANTHER" id="PTHR43877">
    <property type="entry name" value="AMINOALKYLPHOSPHONATE N-ACETYLTRANSFERASE-RELATED-RELATED"/>
    <property type="match status" value="1"/>
</dbReference>
<feature type="domain" description="N-acetyltransferase" evidence="3">
    <location>
        <begin position="39"/>
        <end position="182"/>
    </location>
</feature>
<gene>
    <name evidence="4" type="ORF">CWE10_08170</name>
</gene>
<proteinExistence type="predicted"/>
<comment type="caution">
    <text evidence="4">The sequence shown here is derived from an EMBL/GenBank/DDBJ whole genome shotgun (WGS) entry which is preliminary data.</text>
</comment>
<name>A0A953I0L8_SYMTR</name>
<dbReference type="GO" id="GO:0016747">
    <property type="term" value="F:acyltransferase activity, transferring groups other than amino-acyl groups"/>
    <property type="evidence" value="ECO:0007669"/>
    <property type="project" value="InterPro"/>
</dbReference>
<dbReference type="InterPro" id="IPR050832">
    <property type="entry name" value="Bact_Acetyltransf"/>
</dbReference>
<dbReference type="PANTHER" id="PTHR43877:SF6">
    <property type="entry name" value="GCN5-RELATED N-ACETYLTRANSFERASE"/>
    <property type="match status" value="1"/>
</dbReference>
<dbReference type="EMBL" id="PIUK01000063">
    <property type="protein sequence ID" value="MBY6276182.1"/>
    <property type="molecule type" value="Genomic_DNA"/>
</dbReference>
<evidence type="ECO:0000313" key="5">
    <source>
        <dbReference type="Proteomes" id="UP000732377"/>
    </source>
</evidence>
<protein>
    <recommendedName>
        <fullName evidence="3">N-acetyltransferase domain-containing protein</fullName>
    </recommendedName>
</protein>
<accession>A0A953I0L8</accession>